<dbReference type="CDD" id="cd09917">
    <property type="entry name" value="F-box_SF"/>
    <property type="match status" value="1"/>
</dbReference>
<dbReference type="Gene3D" id="3.80.10.10">
    <property type="entry name" value="Ribonuclease Inhibitor"/>
    <property type="match status" value="1"/>
</dbReference>
<reference evidence="1" key="1">
    <citation type="submission" date="2017-12" db="EMBL/GenBank/DDBJ databases">
        <title>Genome Sequencing Reveals a Rich Biosynthetic Potential.</title>
        <authorList>
            <person name="Bertrand R.L."/>
            <person name="Abdel-Hameed M.E."/>
            <person name="Sorensen J.L."/>
        </authorList>
    </citation>
    <scope>NUCLEOTIDE SEQUENCE</scope>
</reference>
<dbReference type="EMBL" id="MG777471">
    <property type="protein sequence ID" value="AUW30731.1"/>
    <property type="molecule type" value="Genomic_DNA"/>
</dbReference>
<dbReference type="SUPFAM" id="SSF52047">
    <property type="entry name" value="RNI-like"/>
    <property type="match status" value="1"/>
</dbReference>
<dbReference type="AlphaFoldDB" id="A0A2K9YD07"/>
<organism evidence="1">
    <name type="scientific">Cladonia uncialis subsp. uncialis</name>
    <dbReference type="NCBI Taxonomy" id="180999"/>
    <lineage>
        <taxon>Eukaryota</taxon>
        <taxon>Fungi</taxon>
        <taxon>Dikarya</taxon>
        <taxon>Ascomycota</taxon>
        <taxon>Pezizomycotina</taxon>
        <taxon>Lecanoromycetes</taxon>
        <taxon>OSLEUM clade</taxon>
        <taxon>Lecanoromycetidae</taxon>
        <taxon>Lecanorales</taxon>
        <taxon>Lecanorineae</taxon>
        <taxon>Cladoniaceae</taxon>
        <taxon>Cladonia</taxon>
    </lineage>
</organism>
<protein>
    <recommendedName>
        <fullName evidence="2">F-box domain-containing protein</fullName>
    </recommendedName>
</protein>
<dbReference type="InterPro" id="IPR032675">
    <property type="entry name" value="LRR_dom_sf"/>
</dbReference>
<evidence type="ECO:0008006" key="2">
    <source>
        <dbReference type="Google" id="ProtNLM"/>
    </source>
</evidence>
<accession>A0A2K9YD07</accession>
<sequence length="400" mass="45327">MSLRFPTLAIEIIELIATFVELADLRSLRLVCRELNRKTLNSFGLATFATIQTDLSHKSLERIRSISKSEHFAIHVQCLHVKDSADGIIGQGFDWPRHSSGCLAGNLHGTDLLRDLLSQRLLNCRSFLIYSYDEYEPRHDTDRLVPSDAVGLILSIVAEADLALQSFTVQSSHHGNGRLDTPRLQMPLSQTLEFVKAWSQIEELVLDYAITPDQWNWVLHLISSVLKLRKLSLGFYEGDTSFMQRLSSLHELNRLEELGLGSARVTVDAITPLLLKNRDTLHSLSLQYTALDDEGKWSTVLENMKGQFPQLQNLVLFWLKQGTNNSRIIFSKLLKYPALPGSEVRGPNDRLKYDSRRIESMGDPIRLRYWGIGQMVVGVEYHGKETDQVLSALVDTVETN</sequence>
<name>A0A2K9YD07_CLAUC</name>
<proteinExistence type="predicted"/>
<evidence type="ECO:0000313" key="1">
    <source>
        <dbReference type="EMBL" id="AUW30731.1"/>
    </source>
</evidence>